<proteinExistence type="predicted"/>
<name>A0ABS9VF36_9BACT</name>
<dbReference type="InterPro" id="IPR036390">
    <property type="entry name" value="WH_DNA-bd_sf"/>
</dbReference>
<protein>
    <submittedName>
        <fullName evidence="5">Helix-turn-helix transcriptional regulator</fullName>
    </submittedName>
</protein>
<dbReference type="PROSITE" id="PS51118">
    <property type="entry name" value="HTH_HXLR"/>
    <property type="match status" value="1"/>
</dbReference>
<dbReference type="EMBL" id="JAKZGO010000016">
    <property type="protein sequence ID" value="MCH7415057.1"/>
    <property type="molecule type" value="Genomic_DNA"/>
</dbReference>
<dbReference type="SUPFAM" id="SSF46785">
    <property type="entry name" value="Winged helix' DNA-binding domain"/>
    <property type="match status" value="1"/>
</dbReference>
<evidence type="ECO:0000256" key="1">
    <source>
        <dbReference type="ARBA" id="ARBA00023015"/>
    </source>
</evidence>
<dbReference type="Pfam" id="PF01638">
    <property type="entry name" value="HxlR"/>
    <property type="match status" value="1"/>
</dbReference>
<keyword evidence="3" id="KW-0804">Transcription</keyword>
<comment type="caution">
    <text evidence="5">The sequence shown here is derived from an EMBL/GenBank/DDBJ whole genome shotgun (WGS) entry which is preliminary data.</text>
</comment>
<dbReference type="Gene3D" id="1.10.10.10">
    <property type="entry name" value="Winged helix-like DNA-binding domain superfamily/Winged helix DNA-binding domain"/>
    <property type="match status" value="1"/>
</dbReference>
<sequence length="122" mass="13916">MEEILGIQEIKACPIRYVLAINDTLNVISGKWKLPIIGSILFGKKRFTEIQRNIAKITPRMLSKELKELELNGIVTRNVYDTTPVSVEYELSESGKNIVEVLDKMVDWGLSHRKSIMGENQK</sequence>
<keyword evidence="6" id="KW-1185">Reference proteome</keyword>
<reference evidence="5" key="1">
    <citation type="submission" date="2022-03" db="EMBL/GenBank/DDBJ databases">
        <title>De novo assembled genomes of Belliella spp. (Cyclobacteriaceae) strains.</title>
        <authorList>
            <person name="Szabo A."/>
            <person name="Korponai K."/>
            <person name="Felfoldi T."/>
        </authorList>
    </citation>
    <scope>NUCLEOTIDE SEQUENCE</scope>
    <source>
        <strain evidence="5">DSM 111903</strain>
    </source>
</reference>
<evidence type="ECO:0000313" key="6">
    <source>
        <dbReference type="Proteomes" id="UP001165430"/>
    </source>
</evidence>
<keyword evidence="2" id="KW-0238">DNA-binding</keyword>
<dbReference type="PANTHER" id="PTHR33204:SF29">
    <property type="entry name" value="TRANSCRIPTIONAL REGULATOR"/>
    <property type="match status" value="1"/>
</dbReference>
<dbReference type="Proteomes" id="UP001165430">
    <property type="component" value="Unassembled WGS sequence"/>
</dbReference>
<evidence type="ECO:0000259" key="4">
    <source>
        <dbReference type="PROSITE" id="PS51118"/>
    </source>
</evidence>
<organism evidence="5 6">
    <name type="scientific">Belliella alkalica</name>
    <dbReference type="NCBI Taxonomy" id="1730871"/>
    <lineage>
        <taxon>Bacteria</taxon>
        <taxon>Pseudomonadati</taxon>
        <taxon>Bacteroidota</taxon>
        <taxon>Cytophagia</taxon>
        <taxon>Cytophagales</taxon>
        <taxon>Cyclobacteriaceae</taxon>
        <taxon>Belliella</taxon>
    </lineage>
</organism>
<dbReference type="InterPro" id="IPR002577">
    <property type="entry name" value="HTH_HxlR"/>
</dbReference>
<evidence type="ECO:0000313" key="5">
    <source>
        <dbReference type="EMBL" id="MCH7415057.1"/>
    </source>
</evidence>
<dbReference type="PANTHER" id="PTHR33204">
    <property type="entry name" value="TRANSCRIPTIONAL REGULATOR, MARR FAMILY"/>
    <property type="match status" value="1"/>
</dbReference>
<evidence type="ECO:0000256" key="2">
    <source>
        <dbReference type="ARBA" id="ARBA00023125"/>
    </source>
</evidence>
<feature type="domain" description="HTH hxlR-type" evidence="4">
    <location>
        <begin position="13"/>
        <end position="117"/>
    </location>
</feature>
<dbReference type="InterPro" id="IPR036388">
    <property type="entry name" value="WH-like_DNA-bd_sf"/>
</dbReference>
<keyword evidence="1" id="KW-0805">Transcription regulation</keyword>
<gene>
    <name evidence="5" type="ORF">MM213_16265</name>
</gene>
<evidence type="ECO:0000256" key="3">
    <source>
        <dbReference type="ARBA" id="ARBA00023163"/>
    </source>
</evidence>
<dbReference type="RefSeq" id="WP_241413941.1">
    <property type="nucleotide sequence ID" value="NZ_JAKZGO010000016.1"/>
</dbReference>
<accession>A0ABS9VF36</accession>